<protein>
    <submittedName>
        <fullName evidence="1">M protein</fullName>
    </submittedName>
</protein>
<proteinExistence type="predicted"/>
<evidence type="ECO:0000313" key="1">
    <source>
        <dbReference type="EMBL" id="AAC33248.1"/>
    </source>
</evidence>
<organism evidence="1">
    <name type="scientific">Streptococcus pyogenes</name>
    <dbReference type="NCBI Taxonomy" id="1314"/>
    <lineage>
        <taxon>Bacteria</taxon>
        <taxon>Bacillati</taxon>
        <taxon>Bacillota</taxon>
        <taxon>Bacilli</taxon>
        <taxon>Lactobacillales</taxon>
        <taxon>Streptococcaceae</taxon>
        <taxon>Streptococcus</taxon>
    </lineage>
</organism>
<dbReference type="EMBL" id="AF018183">
    <property type="protein sequence ID" value="AAC33248.1"/>
    <property type="molecule type" value="Genomic_DNA"/>
</dbReference>
<feature type="non-terminal residue" evidence="1">
    <location>
        <position position="48"/>
    </location>
</feature>
<sequence>GAGFANQTEVKAADRQSVSNGGSVQLDQYIISYRVNIISYWIKMVIYW</sequence>
<feature type="non-terminal residue" evidence="1">
    <location>
        <position position="1"/>
    </location>
</feature>
<name>O84938_STRPY</name>
<accession>O84938</accession>
<gene>
    <name evidence="1" type="primary">emm</name>
</gene>
<reference evidence="1" key="1">
    <citation type="journal article" date="1998" name="J. Clin. Microbiol.">
        <title>Group A streptococcal Vir types are M-protein gene (emm) sequence type specific.</title>
        <authorList>
            <person name="Gardiner D.L."/>
            <person name="Goodfellow A.M."/>
            <person name="Martin D.R."/>
            <person name="Sriprakash K.S."/>
        </authorList>
    </citation>
    <scope>NUCLEOTIDE SEQUENCE</scope>
    <source>
        <strain evidence="1">BSB19</strain>
    </source>
</reference>
<dbReference type="AlphaFoldDB" id="O84938"/>